<dbReference type="Pfam" id="PF13800">
    <property type="entry name" value="Sigma_reg_N"/>
    <property type="match status" value="1"/>
</dbReference>
<comment type="caution">
    <text evidence="4">The sequence shown here is derived from an EMBL/GenBank/DDBJ whole genome shotgun (WGS) entry which is preliminary data.</text>
</comment>
<organism evidence="4 5">
    <name type="scientific">Robertmurraya siralis</name>
    <dbReference type="NCBI Taxonomy" id="77777"/>
    <lineage>
        <taxon>Bacteria</taxon>
        <taxon>Bacillati</taxon>
        <taxon>Bacillota</taxon>
        <taxon>Bacilli</taxon>
        <taxon>Bacillales</taxon>
        <taxon>Bacillaceae</taxon>
        <taxon>Robertmurraya</taxon>
    </lineage>
</organism>
<dbReference type="InterPro" id="IPR025672">
    <property type="entry name" value="Sigma_reg_C_dom"/>
</dbReference>
<dbReference type="Proteomes" id="UP000682111">
    <property type="component" value="Unassembled WGS sequence"/>
</dbReference>
<feature type="domain" description="Sigma factor regulator C-terminal" evidence="2">
    <location>
        <begin position="158"/>
        <end position="323"/>
    </location>
</feature>
<keyword evidence="5" id="KW-1185">Reference proteome</keyword>
<proteinExistence type="predicted"/>
<protein>
    <submittedName>
        <fullName evidence="4">Uncharacterized protein</fullName>
    </submittedName>
</protein>
<accession>A0A919WJV9</accession>
<sequence>MNEWNKEKEKKILLKYRFMLTMKILRILIVFFLLYVVYMMIVSISYESLHLDRKHAYYSKVALEWTNPNINGDIGGFVDSEITPFLTQKISYPLFKTIGKEEKQVGEMNIRKSLLFSSRPLDNVTIPEDNHFSFSLPEHPKTGDRLKANEDPRVWDTLAKLHEGTVGELAFSTTDFMTAEELIDLLKPYDIDILWAPLYTGEFTVFQPGGWGGGEEISIMSPFGLTGGREIDDDYLSEGQITVISEEHLEENEKMMLTNMKNLLTKEPKRYYEGFLGLDYLKERYDYLRENGFIVYGAVVTGPVKELLKLQDVPEIRGERLGELEYWNWEE</sequence>
<evidence type="ECO:0000313" key="5">
    <source>
        <dbReference type="Proteomes" id="UP000682111"/>
    </source>
</evidence>
<evidence type="ECO:0000259" key="3">
    <source>
        <dbReference type="Pfam" id="PF13800"/>
    </source>
</evidence>
<dbReference type="EMBL" id="BORC01000005">
    <property type="protein sequence ID" value="GIN63062.1"/>
    <property type="molecule type" value="Genomic_DNA"/>
</dbReference>
<keyword evidence="1" id="KW-0472">Membrane</keyword>
<dbReference type="AlphaFoldDB" id="A0A919WJV9"/>
<keyword evidence="1" id="KW-1133">Transmembrane helix</keyword>
<feature type="transmembrane region" description="Helical" evidence="1">
    <location>
        <begin position="24"/>
        <end position="46"/>
    </location>
</feature>
<dbReference type="Pfam" id="PF13791">
    <property type="entry name" value="Sigma_reg_C"/>
    <property type="match status" value="1"/>
</dbReference>
<dbReference type="RefSeq" id="WP_212934024.1">
    <property type="nucleotide sequence ID" value="NZ_BORC01000005.1"/>
</dbReference>
<name>A0A919WJV9_9BACI</name>
<feature type="domain" description="Sigma factor regulator N-terminal" evidence="3">
    <location>
        <begin position="10"/>
        <end position="102"/>
    </location>
</feature>
<evidence type="ECO:0000256" key="1">
    <source>
        <dbReference type="SAM" id="Phobius"/>
    </source>
</evidence>
<evidence type="ECO:0000313" key="4">
    <source>
        <dbReference type="EMBL" id="GIN63062.1"/>
    </source>
</evidence>
<evidence type="ECO:0000259" key="2">
    <source>
        <dbReference type="Pfam" id="PF13791"/>
    </source>
</evidence>
<reference evidence="4" key="1">
    <citation type="submission" date="2021-03" db="EMBL/GenBank/DDBJ databases">
        <title>Antimicrobial resistance genes in bacteria isolated from Japanese honey, and their potential for conferring macrolide and lincosamide resistance in the American foulbrood pathogen Paenibacillus larvae.</title>
        <authorList>
            <person name="Okamoto M."/>
            <person name="Kumagai M."/>
            <person name="Kanamori H."/>
            <person name="Takamatsu D."/>
        </authorList>
    </citation>
    <scope>NUCLEOTIDE SEQUENCE</scope>
    <source>
        <strain evidence="4">J27TS8</strain>
    </source>
</reference>
<keyword evidence="1" id="KW-0812">Transmembrane</keyword>
<gene>
    <name evidence="4" type="ORF">J27TS8_30550</name>
</gene>
<dbReference type="InterPro" id="IPR029101">
    <property type="entry name" value="Sigma_reg_N"/>
</dbReference>